<protein>
    <submittedName>
        <fullName evidence="3">Uncharacterized protein</fullName>
    </submittedName>
</protein>
<dbReference type="EMBL" id="JAMQAW010000010">
    <property type="protein sequence ID" value="MCM2389170.1"/>
    <property type="molecule type" value="Genomic_DNA"/>
</dbReference>
<proteinExistence type="predicted"/>
<evidence type="ECO:0000256" key="1">
    <source>
        <dbReference type="SAM" id="MobiDB-lite"/>
    </source>
</evidence>
<name>A0ABT0UNI1_9ACTN</name>
<reference evidence="3" key="1">
    <citation type="submission" date="2022-06" db="EMBL/GenBank/DDBJ databases">
        <title>Genome public.</title>
        <authorList>
            <person name="Sun Q."/>
        </authorList>
    </citation>
    <scope>NUCLEOTIDE SEQUENCE</scope>
    <source>
        <strain evidence="3">CWNU-1</strain>
    </source>
</reference>
<accession>A0ABT0UNI1</accession>
<keyword evidence="4" id="KW-1185">Reference proteome</keyword>
<feature type="transmembrane region" description="Helical" evidence="2">
    <location>
        <begin position="397"/>
        <end position="422"/>
    </location>
</feature>
<evidence type="ECO:0000313" key="4">
    <source>
        <dbReference type="Proteomes" id="UP001431429"/>
    </source>
</evidence>
<keyword evidence="2" id="KW-1133">Transmembrane helix</keyword>
<comment type="caution">
    <text evidence="3">The sequence shown here is derived from an EMBL/GenBank/DDBJ whole genome shotgun (WGS) entry which is preliminary data.</text>
</comment>
<dbReference type="Proteomes" id="UP001431429">
    <property type="component" value="Unassembled WGS sequence"/>
</dbReference>
<evidence type="ECO:0000313" key="3">
    <source>
        <dbReference type="EMBL" id="MCM2389170.1"/>
    </source>
</evidence>
<sequence length="442" mass="47033">MGRGGTTAGVRALGARIACGLVLAFVQPALPAAAMTPDWLNSYETAADAQQVKGATSAGAEGPRLTPGTYIDTISAGERKFYRVGLDDKSNAYVSAVLAPPPGGRVGATDGIRVSLRSPQGAQCSVTNDITFGGATPLPVADYSTRRIGKGRECQSAGDYVYSVEWIGSSGSSNANRWPVELKFMTEPGLKAGAVMPSEPTTERSRLPEQVKGPTQGASGGSGFNDATPVGHGVWHDRLNPGESRFYRVPLDWGQQLFLDGEFGDSAVTGASAAAGLRMTVFNTARGFVEDAEGDYRGNPTTLSLSTAPTAFANRVSDLDDRSAMRFSGWYYIRISLDQRLTEPLPVTLRVGIAGEPQDGPEYDGDAMAAGFGISKVERAAAQQNALLDDDDDRAEMLTIVGVVGLVLGTMLVLWLVIWGVLSRRSRRRRTASRTPWKPRTH</sequence>
<evidence type="ECO:0000256" key="2">
    <source>
        <dbReference type="SAM" id="Phobius"/>
    </source>
</evidence>
<dbReference type="RefSeq" id="WP_250919509.1">
    <property type="nucleotide sequence ID" value="NZ_JAMQAW010000010.1"/>
</dbReference>
<organism evidence="3 4">
    <name type="scientific">Streptomyces albipurpureus</name>
    <dbReference type="NCBI Taxonomy" id="2897419"/>
    <lineage>
        <taxon>Bacteria</taxon>
        <taxon>Bacillati</taxon>
        <taxon>Actinomycetota</taxon>
        <taxon>Actinomycetes</taxon>
        <taxon>Kitasatosporales</taxon>
        <taxon>Streptomycetaceae</taxon>
        <taxon>Streptomyces</taxon>
    </lineage>
</organism>
<gene>
    <name evidence="3" type="ORF">NBG84_12840</name>
</gene>
<keyword evidence="2" id="KW-0812">Transmembrane</keyword>
<feature type="region of interest" description="Disordered" evidence="1">
    <location>
        <begin position="192"/>
        <end position="225"/>
    </location>
</feature>
<keyword evidence="2" id="KW-0472">Membrane</keyword>